<gene>
    <name evidence="2" type="ORF">E2C01_012581</name>
</gene>
<keyword evidence="1" id="KW-0732">Signal</keyword>
<proteinExistence type="predicted"/>
<comment type="caution">
    <text evidence="2">The sequence shown here is derived from an EMBL/GenBank/DDBJ whole genome shotgun (WGS) entry which is preliminary data.</text>
</comment>
<evidence type="ECO:0000313" key="3">
    <source>
        <dbReference type="Proteomes" id="UP000324222"/>
    </source>
</evidence>
<dbReference type="AlphaFoldDB" id="A0A5B7DEZ0"/>
<name>A0A5B7DEZ0_PORTR</name>
<protein>
    <recommendedName>
        <fullName evidence="4">Secreted protein</fullName>
    </recommendedName>
</protein>
<feature type="chain" id="PRO_5022726525" description="Secreted protein" evidence="1">
    <location>
        <begin position="19"/>
        <end position="84"/>
    </location>
</feature>
<dbReference type="Proteomes" id="UP000324222">
    <property type="component" value="Unassembled WGS sequence"/>
</dbReference>
<evidence type="ECO:0000256" key="1">
    <source>
        <dbReference type="SAM" id="SignalP"/>
    </source>
</evidence>
<evidence type="ECO:0000313" key="2">
    <source>
        <dbReference type="EMBL" id="MPC19656.1"/>
    </source>
</evidence>
<accession>A0A5B7DEZ0</accession>
<keyword evidence="3" id="KW-1185">Reference proteome</keyword>
<sequence>MLLLLMSRFLLLNKRSSCITVIINWTPSLDHSESLEHYLHPHQYPERWSPHLQRCLLHSPPPPPLYIPGEPPLGPWPAGLLPSR</sequence>
<evidence type="ECO:0008006" key="4">
    <source>
        <dbReference type="Google" id="ProtNLM"/>
    </source>
</evidence>
<organism evidence="2 3">
    <name type="scientific">Portunus trituberculatus</name>
    <name type="common">Swimming crab</name>
    <name type="synonym">Neptunus trituberculatus</name>
    <dbReference type="NCBI Taxonomy" id="210409"/>
    <lineage>
        <taxon>Eukaryota</taxon>
        <taxon>Metazoa</taxon>
        <taxon>Ecdysozoa</taxon>
        <taxon>Arthropoda</taxon>
        <taxon>Crustacea</taxon>
        <taxon>Multicrustacea</taxon>
        <taxon>Malacostraca</taxon>
        <taxon>Eumalacostraca</taxon>
        <taxon>Eucarida</taxon>
        <taxon>Decapoda</taxon>
        <taxon>Pleocyemata</taxon>
        <taxon>Brachyura</taxon>
        <taxon>Eubrachyura</taxon>
        <taxon>Portunoidea</taxon>
        <taxon>Portunidae</taxon>
        <taxon>Portuninae</taxon>
        <taxon>Portunus</taxon>
    </lineage>
</organism>
<dbReference type="EMBL" id="VSRR010000789">
    <property type="protein sequence ID" value="MPC19656.1"/>
    <property type="molecule type" value="Genomic_DNA"/>
</dbReference>
<reference evidence="2 3" key="1">
    <citation type="submission" date="2019-05" db="EMBL/GenBank/DDBJ databases">
        <title>Another draft genome of Portunus trituberculatus and its Hox gene families provides insights of decapod evolution.</title>
        <authorList>
            <person name="Jeong J.-H."/>
            <person name="Song I."/>
            <person name="Kim S."/>
            <person name="Choi T."/>
            <person name="Kim D."/>
            <person name="Ryu S."/>
            <person name="Kim W."/>
        </authorList>
    </citation>
    <scope>NUCLEOTIDE SEQUENCE [LARGE SCALE GENOMIC DNA]</scope>
    <source>
        <tissue evidence="2">Muscle</tissue>
    </source>
</reference>
<feature type="signal peptide" evidence="1">
    <location>
        <begin position="1"/>
        <end position="18"/>
    </location>
</feature>